<dbReference type="AlphaFoldDB" id="A0A843WQI4"/>
<dbReference type="SMART" id="SM00343">
    <property type="entry name" value="ZnF_C2HC"/>
    <property type="match status" value="2"/>
</dbReference>
<protein>
    <recommendedName>
        <fullName evidence="1">CCHC-type domain-containing protein</fullName>
    </recommendedName>
</protein>
<dbReference type="InterPro" id="IPR001878">
    <property type="entry name" value="Znf_CCHC"/>
</dbReference>
<evidence type="ECO:0000259" key="1">
    <source>
        <dbReference type="SMART" id="SM00343"/>
    </source>
</evidence>
<dbReference type="InterPro" id="IPR005162">
    <property type="entry name" value="Retrotrans_gag_dom"/>
</dbReference>
<dbReference type="Gene3D" id="4.10.60.10">
    <property type="entry name" value="Zinc finger, CCHC-type"/>
    <property type="match status" value="1"/>
</dbReference>
<dbReference type="SUPFAM" id="SSF57756">
    <property type="entry name" value="Retrovirus zinc finger-like domains"/>
    <property type="match status" value="1"/>
</dbReference>
<evidence type="ECO:0000313" key="2">
    <source>
        <dbReference type="EMBL" id="MQM06735.1"/>
    </source>
</evidence>
<keyword evidence="3" id="KW-1185">Reference proteome</keyword>
<name>A0A843WQI4_COLES</name>
<dbReference type="InterPro" id="IPR036875">
    <property type="entry name" value="Znf_CCHC_sf"/>
</dbReference>
<comment type="caution">
    <text evidence="2">The sequence shown here is derived from an EMBL/GenBank/DDBJ whole genome shotgun (WGS) entry which is preliminary data.</text>
</comment>
<accession>A0A843WQI4</accession>
<reference evidence="2" key="1">
    <citation type="submission" date="2017-07" db="EMBL/GenBank/DDBJ databases">
        <title>Taro Niue Genome Assembly and Annotation.</title>
        <authorList>
            <person name="Atibalentja N."/>
            <person name="Keating K."/>
            <person name="Fields C.J."/>
        </authorList>
    </citation>
    <scope>NUCLEOTIDE SEQUENCE</scope>
    <source>
        <strain evidence="2">Niue_2</strain>
        <tissue evidence="2">Leaf</tissue>
    </source>
</reference>
<dbReference type="Proteomes" id="UP000652761">
    <property type="component" value="Unassembled WGS sequence"/>
</dbReference>
<gene>
    <name evidence="2" type="ORF">Taro_039563</name>
</gene>
<organism evidence="2 3">
    <name type="scientific">Colocasia esculenta</name>
    <name type="common">Wild taro</name>
    <name type="synonym">Arum esculentum</name>
    <dbReference type="NCBI Taxonomy" id="4460"/>
    <lineage>
        <taxon>Eukaryota</taxon>
        <taxon>Viridiplantae</taxon>
        <taxon>Streptophyta</taxon>
        <taxon>Embryophyta</taxon>
        <taxon>Tracheophyta</taxon>
        <taxon>Spermatophyta</taxon>
        <taxon>Magnoliopsida</taxon>
        <taxon>Liliopsida</taxon>
        <taxon>Araceae</taxon>
        <taxon>Aroideae</taxon>
        <taxon>Colocasieae</taxon>
        <taxon>Colocasia</taxon>
    </lineage>
</organism>
<dbReference type="Pfam" id="PF03732">
    <property type="entry name" value="Retrotrans_gag"/>
    <property type="match status" value="1"/>
</dbReference>
<dbReference type="EMBL" id="NMUH01003699">
    <property type="protein sequence ID" value="MQM06735.1"/>
    <property type="molecule type" value="Genomic_DNA"/>
</dbReference>
<feature type="domain" description="CCHC-type" evidence="1">
    <location>
        <begin position="248"/>
        <end position="264"/>
    </location>
</feature>
<proteinExistence type="predicted"/>
<sequence>MSFRTCWGHVEELLVAGELWINHKKLIFFPLFVCYDLCKPTSWSRPKWQAMQETVAGLTQALQNVVQAGNQATATARNGAAHLPNVGELEWVGFLEIFRGKHFSKRVKEKKAAEFAALKQKGMSMAEYEAQFARLAVYAPHVVGTERLKANHLMDGLKPMFIEKLRPHNIQTYTKMVQRAQLVDDTMAKVEGIKGKDISKPTIIKRGSIDTTGTFHNNNYNNNKRPTTGKDCGMEKKIKVGETMTVEYCNFCNKPGHQAEKCWKKAGACLRCGSHEHRISNCTMLKDQAGRNQGMVKRQGNENAMMRAEHPEGGMIVKPLD</sequence>
<dbReference type="GO" id="GO:0003676">
    <property type="term" value="F:nucleic acid binding"/>
    <property type="evidence" value="ECO:0007669"/>
    <property type="project" value="InterPro"/>
</dbReference>
<evidence type="ECO:0000313" key="3">
    <source>
        <dbReference type="Proteomes" id="UP000652761"/>
    </source>
</evidence>
<feature type="domain" description="CCHC-type" evidence="1">
    <location>
        <begin position="268"/>
        <end position="284"/>
    </location>
</feature>
<dbReference type="GO" id="GO:0008270">
    <property type="term" value="F:zinc ion binding"/>
    <property type="evidence" value="ECO:0007669"/>
    <property type="project" value="InterPro"/>
</dbReference>